<dbReference type="Proteomes" id="UP001333110">
    <property type="component" value="Unassembled WGS sequence"/>
</dbReference>
<dbReference type="PANTHER" id="PTHR33166">
    <property type="entry name" value="GAG_P30 DOMAIN-CONTAINING PROTEIN"/>
    <property type="match status" value="1"/>
</dbReference>
<keyword evidence="1" id="KW-0862">Zinc</keyword>
<evidence type="ECO:0000259" key="2">
    <source>
        <dbReference type="PROSITE" id="PS50158"/>
    </source>
</evidence>
<dbReference type="PROSITE" id="PS50158">
    <property type="entry name" value="ZF_CCHC"/>
    <property type="match status" value="1"/>
</dbReference>
<keyword evidence="4" id="KW-1185">Reference proteome</keyword>
<dbReference type="SUPFAM" id="SSF47943">
    <property type="entry name" value="Retrovirus capsid protein, N-terminal core domain"/>
    <property type="match status" value="1"/>
</dbReference>
<gene>
    <name evidence="3" type="ORF">QYF61_022123</name>
</gene>
<reference evidence="3 4" key="1">
    <citation type="journal article" date="2023" name="J. Hered.">
        <title>Chromosome-level genome of the wood stork (Mycteria americana) provides insight into avian chromosome evolution.</title>
        <authorList>
            <person name="Flamio R. Jr."/>
            <person name="Ramstad K.M."/>
        </authorList>
    </citation>
    <scope>NUCLEOTIDE SEQUENCE [LARGE SCALE GENOMIC DNA]</scope>
    <source>
        <strain evidence="3">JAX WOST 10</strain>
    </source>
</reference>
<dbReference type="GO" id="GO:0019068">
    <property type="term" value="P:virion assembly"/>
    <property type="evidence" value="ECO:0007669"/>
    <property type="project" value="InterPro"/>
</dbReference>
<keyword evidence="1" id="KW-0863">Zinc-finger</keyword>
<dbReference type="Gene3D" id="4.10.60.10">
    <property type="entry name" value="Zinc finger, CCHC-type"/>
    <property type="match status" value="1"/>
</dbReference>
<name>A0AAN7MTJ5_MYCAM</name>
<evidence type="ECO:0000256" key="1">
    <source>
        <dbReference type="PROSITE-ProRule" id="PRU00047"/>
    </source>
</evidence>
<dbReference type="Gene3D" id="1.10.375.10">
    <property type="entry name" value="Human Immunodeficiency Virus Type 1 Capsid Protein"/>
    <property type="match status" value="1"/>
</dbReference>
<dbReference type="GO" id="GO:0008270">
    <property type="term" value="F:zinc ion binding"/>
    <property type="evidence" value="ECO:0007669"/>
    <property type="project" value="UniProtKB-KW"/>
</dbReference>
<feature type="domain" description="CCHC-type" evidence="2">
    <location>
        <begin position="416"/>
        <end position="431"/>
    </location>
</feature>
<sequence length="451" mass="50763">MKALSFRVTDQLRRKGKWDEVSYVDLFFTLRNHLAWQKQCGVILQDPMILASEKQGGGRILKRWCLACSTGKRCLKCGKEEDDLELMVAPRQRFGDYQAGGGQAEGGQAQGNHFSPIAGRTRARQGEVGEVFQAPFRQAVGNDGPVIAKVPFSITDLRSWKETAGIYREDPEKVAKVFEIIIRTQDPDWNYLQVIMDTLLDSIEKRMVLNAAQKQVEGAHANGDLQGTIDQNFPTTDPEWDPNQPGPQGLLTRYQRWIYLVHAMPKAIHWSKLYEIKQEPNESPSVFIERLKVTARKYTNLDPEKPEEAVQLAGVFMGQSAPDIRRKLQKLEGLDSRDLGKKLEVAWTVFNNREKEKESRQAQRENLREGKLIVALIGVVGRGRGAGKIGIGRGRGGPSGGAAPPFRPPWLAEDQCAVCKERGHWKKECPKVRELDPSLQAIKLMTLNDED</sequence>
<dbReference type="EMBL" id="JAUNZN010000018">
    <property type="protein sequence ID" value="KAK4811226.1"/>
    <property type="molecule type" value="Genomic_DNA"/>
</dbReference>
<protein>
    <recommendedName>
        <fullName evidence="2">CCHC-type domain-containing protein</fullName>
    </recommendedName>
</protein>
<dbReference type="SMART" id="SM00343">
    <property type="entry name" value="ZnF_C2HC"/>
    <property type="match status" value="1"/>
</dbReference>
<dbReference type="AlphaFoldDB" id="A0AAN7MTJ5"/>
<dbReference type="SUPFAM" id="SSF57756">
    <property type="entry name" value="Retrovirus zinc finger-like domains"/>
    <property type="match status" value="1"/>
</dbReference>
<keyword evidence="1" id="KW-0479">Metal-binding</keyword>
<proteinExistence type="predicted"/>
<dbReference type="InterPro" id="IPR003036">
    <property type="entry name" value="Gag_P30"/>
</dbReference>
<accession>A0AAN7MTJ5</accession>
<organism evidence="3 4">
    <name type="scientific">Mycteria americana</name>
    <name type="common">Wood stork</name>
    <dbReference type="NCBI Taxonomy" id="33587"/>
    <lineage>
        <taxon>Eukaryota</taxon>
        <taxon>Metazoa</taxon>
        <taxon>Chordata</taxon>
        <taxon>Craniata</taxon>
        <taxon>Vertebrata</taxon>
        <taxon>Euteleostomi</taxon>
        <taxon>Archelosauria</taxon>
        <taxon>Archosauria</taxon>
        <taxon>Dinosauria</taxon>
        <taxon>Saurischia</taxon>
        <taxon>Theropoda</taxon>
        <taxon>Coelurosauria</taxon>
        <taxon>Aves</taxon>
        <taxon>Neognathae</taxon>
        <taxon>Neoaves</taxon>
        <taxon>Aequornithes</taxon>
        <taxon>Ciconiiformes</taxon>
        <taxon>Ciconiidae</taxon>
        <taxon>Mycteria</taxon>
    </lineage>
</organism>
<dbReference type="InterPro" id="IPR050462">
    <property type="entry name" value="Retroviral_Gag-Pol_poly"/>
</dbReference>
<dbReference type="InterPro" id="IPR008919">
    <property type="entry name" value="Retrov_capsid_N"/>
</dbReference>
<dbReference type="GO" id="GO:0003676">
    <property type="term" value="F:nucleic acid binding"/>
    <property type="evidence" value="ECO:0007669"/>
    <property type="project" value="InterPro"/>
</dbReference>
<comment type="caution">
    <text evidence="3">The sequence shown here is derived from an EMBL/GenBank/DDBJ whole genome shotgun (WGS) entry which is preliminary data.</text>
</comment>
<dbReference type="InterPro" id="IPR001878">
    <property type="entry name" value="Znf_CCHC"/>
</dbReference>
<dbReference type="Pfam" id="PF02093">
    <property type="entry name" value="Gag_p30"/>
    <property type="match status" value="1"/>
</dbReference>
<evidence type="ECO:0000313" key="3">
    <source>
        <dbReference type="EMBL" id="KAK4811226.1"/>
    </source>
</evidence>
<evidence type="ECO:0000313" key="4">
    <source>
        <dbReference type="Proteomes" id="UP001333110"/>
    </source>
</evidence>
<dbReference type="InterPro" id="IPR036875">
    <property type="entry name" value="Znf_CCHC_sf"/>
</dbReference>